<dbReference type="Proteomes" id="UP000177528">
    <property type="component" value="Unassembled WGS sequence"/>
</dbReference>
<keyword evidence="2" id="KW-0812">Transmembrane</keyword>
<protein>
    <recommendedName>
        <fullName evidence="5">Fimbrial assembly protein</fullName>
    </recommendedName>
</protein>
<evidence type="ECO:0000313" key="3">
    <source>
        <dbReference type="EMBL" id="OGY34721.1"/>
    </source>
</evidence>
<proteinExistence type="predicted"/>
<dbReference type="PANTHER" id="PTHR40278:SF1">
    <property type="entry name" value="DNA UTILIZATION PROTEIN HOFN"/>
    <property type="match status" value="1"/>
</dbReference>
<evidence type="ECO:0000256" key="1">
    <source>
        <dbReference type="SAM" id="Coils"/>
    </source>
</evidence>
<dbReference type="InterPro" id="IPR007813">
    <property type="entry name" value="PilN"/>
</dbReference>
<evidence type="ECO:0000313" key="4">
    <source>
        <dbReference type="Proteomes" id="UP000177528"/>
    </source>
</evidence>
<sequence>MPSINLAPGTQYIIAARKRRVRLYGIAVLVVFLFAAAWAALYAYHQALSKNNEDIETKIKTAKAQIETLRSDAVRVSLFEKRLGEVSTLLKSHVRWNAVFADLERLLPVDTVLTNFEAASDASTITVQGITAQVDQVSLAIASLTASEAHPSVFASGSIKNIQRQEQKNGEEASVIYGFTMTLTFDPNILWQ</sequence>
<dbReference type="EMBL" id="MHHR01000011">
    <property type="protein sequence ID" value="OGY34721.1"/>
    <property type="molecule type" value="Genomic_DNA"/>
</dbReference>
<feature type="transmembrane region" description="Helical" evidence="2">
    <location>
        <begin position="21"/>
        <end position="44"/>
    </location>
</feature>
<organism evidence="3 4">
    <name type="scientific">Candidatus Andersenbacteria bacterium RIFCSPHIGHO2_12_FULL_45_11</name>
    <dbReference type="NCBI Taxonomy" id="1797281"/>
    <lineage>
        <taxon>Bacteria</taxon>
        <taxon>Candidatus Anderseniibacteriota</taxon>
    </lineage>
</organism>
<evidence type="ECO:0008006" key="5">
    <source>
        <dbReference type="Google" id="ProtNLM"/>
    </source>
</evidence>
<accession>A0A1G1X4J8</accession>
<dbReference type="PANTHER" id="PTHR40278">
    <property type="entry name" value="DNA UTILIZATION PROTEIN HOFN"/>
    <property type="match status" value="1"/>
</dbReference>
<feature type="coiled-coil region" evidence="1">
    <location>
        <begin position="45"/>
        <end position="72"/>
    </location>
</feature>
<dbReference type="AlphaFoldDB" id="A0A1G1X4J8"/>
<keyword evidence="2" id="KW-1133">Transmembrane helix</keyword>
<keyword evidence="1" id="KW-0175">Coiled coil</keyword>
<name>A0A1G1X4J8_9BACT</name>
<reference evidence="3 4" key="1">
    <citation type="journal article" date="2016" name="Nat. Commun.">
        <title>Thousands of microbial genomes shed light on interconnected biogeochemical processes in an aquifer system.</title>
        <authorList>
            <person name="Anantharaman K."/>
            <person name="Brown C.T."/>
            <person name="Hug L.A."/>
            <person name="Sharon I."/>
            <person name="Castelle C.J."/>
            <person name="Probst A.J."/>
            <person name="Thomas B.C."/>
            <person name="Singh A."/>
            <person name="Wilkins M.J."/>
            <person name="Karaoz U."/>
            <person name="Brodie E.L."/>
            <person name="Williams K.H."/>
            <person name="Hubbard S.S."/>
            <person name="Banfield J.F."/>
        </authorList>
    </citation>
    <scope>NUCLEOTIDE SEQUENCE [LARGE SCALE GENOMIC DNA]</scope>
</reference>
<keyword evidence="2" id="KW-0472">Membrane</keyword>
<dbReference type="Pfam" id="PF05137">
    <property type="entry name" value="PilN"/>
    <property type="match status" value="1"/>
</dbReference>
<gene>
    <name evidence="3" type="ORF">A3D99_05300</name>
</gene>
<comment type="caution">
    <text evidence="3">The sequence shown here is derived from an EMBL/GenBank/DDBJ whole genome shotgun (WGS) entry which is preliminary data.</text>
</comment>
<evidence type="ECO:0000256" key="2">
    <source>
        <dbReference type="SAM" id="Phobius"/>
    </source>
</evidence>
<dbReference type="InterPro" id="IPR052534">
    <property type="entry name" value="Extracell_DNA_Util/SecSys_Comp"/>
</dbReference>